<dbReference type="InterPro" id="IPR025323">
    <property type="entry name" value="DUF4229"/>
</dbReference>
<reference evidence="3" key="1">
    <citation type="journal article" date="2019" name="Int. J. Syst. Evol. Microbiol.">
        <title>The Global Catalogue of Microorganisms (GCM) 10K type strain sequencing project: providing services to taxonomists for standard genome sequencing and annotation.</title>
        <authorList>
            <consortium name="The Broad Institute Genomics Platform"/>
            <consortium name="The Broad Institute Genome Sequencing Center for Infectious Disease"/>
            <person name="Wu L."/>
            <person name="Ma J."/>
        </authorList>
    </citation>
    <scope>NUCLEOTIDE SEQUENCE [LARGE SCALE GENOMIC DNA]</scope>
    <source>
        <strain evidence="3">DFY28</strain>
    </source>
</reference>
<keyword evidence="1" id="KW-0472">Membrane</keyword>
<feature type="transmembrane region" description="Helical" evidence="1">
    <location>
        <begin position="9"/>
        <end position="27"/>
    </location>
</feature>
<keyword evidence="1" id="KW-1133">Transmembrane helix</keyword>
<dbReference type="RefSeq" id="WP_128221773.1">
    <property type="nucleotide sequence ID" value="NZ_CP034929.1"/>
</dbReference>
<name>A0ABW1QYG1_9ACTN</name>
<keyword evidence="3" id="KW-1185">Reference proteome</keyword>
<dbReference type="EMBL" id="JBHSQI010000005">
    <property type="protein sequence ID" value="MFC6154017.1"/>
    <property type="molecule type" value="Genomic_DNA"/>
</dbReference>
<proteinExistence type="predicted"/>
<keyword evidence="1" id="KW-0812">Transmembrane</keyword>
<sequence length="89" mass="10081">MKEFAVYNLLRLLMLVGWVCAVLAVWFLVDDAVSDRDFLLALILAFVASGVTSWFFLRGPREALAIRLGQRADSASRKYEEMRKAPGEE</sequence>
<protein>
    <submittedName>
        <fullName evidence="2">DUF4229 domain-containing protein</fullName>
    </submittedName>
</protein>
<feature type="transmembrane region" description="Helical" evidence="1">
    <location>
        <begin position="39"/>
        <end position="57"/>
    </location>
</feature>
<evidence type="ECO:0000313" key="3">
    <source>
        <dbReference type="Proteomes" id="UP001596098"/>
    </source>
</evidence>
<comment type="caution">
    <text evidence="2">The sequence shown here is derived from an EMBL/GenBank/DDBJ whole genome shotgun (WGS) entry which is preliminary data.</text>
</comment>
<dbReference type="Proteomes" id="UP001596098">
    <property type="component" value="Unassembled WGS sequence"/>
</dbReference>
<accession>A0ABW1QYG1</accession>
<evidence type="ECO:0000313" key="2">
    <source>
        <dbReference type="EMBL" id="MFC6154017.1"/>
    </source>
</evidence>
<organism evidence="2 3">
    <name type="scientific">Nocardioides yefusunii</name>
    <dbReference type="NCBI Taxonomy" id="2500546"/>
    <lineage>
        <taxon>Bacteria</taxon>
        <taxon>Bacillati</taxon>
        <taxon>Actinomycetota</taxon>
        <taxon>Actinomycetes</taxon>
        <taxon>Propionibacteriales</taxon>
        <taxon>Nocardioidaceae</taxon>
        <taxon>Nocardioides</taxon>
    </lineage>
</organism>
<evidence type="ECO:0000256" key="1">
    <source>
        <dbReference type="SAM" id="Phobius"/>
    </source>
</evidence>
<dbReference type="Pfam" id="PF14012">
    <property type="entry name" value="DUF4229"/>
    <property type="match status" value="1"/>
</dbReference>
<gene>
    <name evidence="2" type="ORF">ACFPWU_10140</name>
</gene>